<keyword evidence="3" id="KW-1185">Reference proteome</keyword>
<keyword evidence="1" id="KW-1133">Transmembrane helix</keyword>
<dbReference type="STRING" id="138119.DSY4910"/>
<accession>Q24MP3</accession>
<protein>
    <submittedName>
        <fullName evidence="2">Uncharacterized protein</fullName>
    </submittedName>
</protein>
<organism evidence="2 3">
    <name type="scientific">Desulfitobacterium hafniense (strain Y51)</name>
    <dbReference type="NCBI Taxonomy" id="138119"/>
    <lineage>
        <taxon>Bacteria</taxon>
        <taxon>Bacillati</taxon>
        <taxon>Bacillota</taxon>
        <taxon>Clostridia</taxon>
        <taxon>Eubacteriales</taxon>
        <taxon>Desulfitobacteriaceae</taxon>
        <taxon>Desulfitobacterium</taxon>
    </lineage>
</organism>
<sequence length="224" mass="24886">MKIRCEDIVKRTGPLMYFRNTPLSAQLLIVLLGVAVFSHAFLWNQAFSPAVKAQDKHPLLLSTGLLEAQEAELRIILWFAKGKPQENFLNKLPQEGWVWQESHPANSMSAGYSLAGYTRISQKSEQAVFSWYQGLVQDVGQAGGIAYLDERVPEGMDIAHYALQQNILPRQFSLSESVSSVAGWQESLLPRVVAGNDKVNIQVISQGYGQGRTALAIPVLLEEF</sequence>
<dbReference type="KEGG" id="dsy:DSY4910"/>
<proteinExistence type="predicted"/>
<evidence type="ECO:0000313" key="3">
    <source>
        <dbReference type="Proteomes" id="UP000001946"/>
    </source>
</evidence>
<dbReference type="HOGENOM" id="CLU_109741_0_0_9"/>
<reference evidence="2 3" key="1">
    <citation type="journal article" date="2006" name="J. Bacteriol.">
        <title>Complete genome sequence of the dehalorespiring bacterium Desulfitobacterium hafniense Y51 and comparison with Dehalococcoides ethenogenes 195.</title>
        <authorList>
            <person name="Nonaka H."/>
            <person name="Keresztes G."/>
            <person name="Shinoda Y."/>
            <person name="Ikenaga Y."/>
            <person name="Abe M."/>
            <person name="Naito K."/>
            <person name="Inatomi K."/>
            <person name="Furukawa K."/>
            <person name="Inui M."/>
            <person name="Yukawa H."/>
        </authorList>
    </citation>
    <scope>NUCLEOTIDE SEQUENCE [LARGE SCALE GENOMIC DNA]</scope>
    <source>
        <strain evidence="2 3">Y51</strain>
    </source>
</reference>
<name>Q24MP3_DESHY</name>
<dbReference type="Proteomes" id="UP000001946">
    <property type="component" value="Chromosome"/>
</dbReference>
<dbReference type="EMBL" id="AP008230">
    <property type="protein sequence ID" value="BAE86699.1"/>
    <property type="molecule type" value="Genomic_DNA"/>
</dbReference>
<feature type="transmembrane region" description="Helical" evidence="1">
    <location>
        <begin position="21"/>
        <end position="43"/>
    </location>
</feature>
<dbReference type="AlphaFoldDB" id="Q24MP3"/>
<keyword evidence="1" id="KW-0472">Membrane</keyword>
<evidence type="ECO:0000313" key="2">
    <source>
        <dbReference type="EMBL" id="BAE86699.1"/>
    </source>
</evidence>
<keyword evidence="1" id="KW-0812">Transmembrane</keyword>
<evidence type="ECO:0000256" key="1">
    <source>
        <dbReference type="SAM" id="Phobius"/>
    </source>
</evidence>
<gene>
    <name evidence="2" type="ordered locus">DSY4910</name>
</gene>
<dbReference type="eggNOG" id="ENOG5033B7U">
    <property type="taxonomic scope" value="Bacteria"/>
</dbReference>